<protein>
    <submittedName>
        <fullName evidence="1">Uncharacterized protein</fullName>
    </submittedName>
</protein>
<dbReference type="AlphaFoldDB" id="A0A9Q9UWV7"/>
<accession>A0A9Q9UWV7</accession>
<dbReference type="EMBL" id="CP017708">
    <property type="protein sequence ID" value="WAN70276.1"/>
    <property type="molecule type" value="Genomic_DNA"/>
</dbReference>
<gene>
    <name evidence="1" type="ORF">BJP36_42560</name>
</gene>
<sequence length="63" mass="6997">MESYGANWCSRRSDYDNDEVLAVAITPCLDAVAHGGNPQDRAASLNFWGVFPPWSRLRSGRLV</sequence>
<dbReference type="Proteomes" id="UP000176944">
    <property type="component" value="Chromosome"/>
</dbReference>
<reference evidence="1" key="2">
    <citation type="submission" date="2022-10" db="EMBL/GenBank/DDBJ databases">
        <authorList>
            <person name="Ngo T.-E."/>
        </authorList>
    </citation>
    <scope>NUCLEOTIDE SEQUENCE</scope>
    <source>
        <strain evidence="1">JHB</strain>
    </source>
</reference>
<name>A0A9Q9UWV7_MOOP1</name>
<evidence type="ECO:0000313" key="1">
    <source>
        <dbReference type="EMBL" id="WAN70276.1"/>
    </source>
</evidence>
<proteinExistence type="predicted"/>
<organism evidence="1">
    <name type="scientific">Moorena producens (strain JHB)</name>
    <dbReference type="NCBI Taxonomy" id="1454205"/>
    <lineage>
        <taxon>Bacteria</taxon>
        <taxon>Bacillati</taxon>
        <taxon>Cyanobacteriota</taxon>
        <taxon>Cyanophyceae</taxon>
        <taxon>Coleofasciculales</taxon>
        <taxon>Coleofasciculaceae</taxon>
        <taxon>Moorena</taxon>
    </lineage>
</organism>
<reference evidence="1" key="1">
    <citation type="journal article" date="2017" name="Proc. Natl. Acad. Sci. U.S.A.">
        <title>Comparative genomics uncovers the prolific and distinctive metabolic potential of the cyanobacterial genus Moorea.</title>
        <authorList>
            <person name="Leao T."/>
            <person name="Castelao G."/>
            <person name="Korobeynikov A."/>
            <person name="Monroe E.A."/>
            <person name="Podell S."/>
            <person name="Glukhov E."/>
            <person name="Allen E.E."/>
            <person name="Gerwick W.H."/>
            <person name="Gerwick L."/>
        </authorList>
    </citation>
    <scope>NUCLEOTIDE SEQUENCE</scope>
    <source>
        <strain evidence="1">JHB</strain>
    </source>
</reference>